<organism evidence="7 9">
    <name type="scientific">Ictalurus punctatus</name>
    <name type="common">Channel catfish</name>
    <name type="synonym">Silurus punctatus</name>
    <dbReference type="NCBI Taxonomy" id="7998"/>
    <lineage>
        <taxon>Eukaryota</taxon>
        <taxon>Metazoa</taxon>
        <taxon>Chordata</taxon>
        <taxon>Craniata</taxon>
        <taxon>Vertebrata</taxon>
        <taxon>Euteleostomi</taxon>
        <taxon>Actinopterygii</taxon>
        <taxon>Neopterygii</taxon>
        <taxon>Teleostei</taxon>
        <taxon>Ostariophysi</taxon>
        <taxon>Siluriformes</taxon>
        <taxon>Ictaluridae</taxon>
        <taxon>Ictalurus</taxon>
    </lineage>
</organism>
<dbReference type="Gene3D" id="1.25.40.10">
    <property type="entry name" value="Tetratricopeptide repeat domain"/>
    <property type="match status" value="1"/>
</dbReference>
<dbReference type="InterPro" id="IPR042282">
    <property type="entry name" value="FKBP6/shu"/>
</dbReference>
<comment type="similarity">
    <text evidence="1">Belongs to the FKBP6 family.</text>
</comment>
<evidence type="ECO:0000313" key="8">
    <source>
        <dbReference type="RefSeq" id="XP_017314960.2"/>
    </source>
</evidence>
<dbReference type="STRING" id="7998.ENSIPUP00000033382"/>
<evidence type="ECO:0000256" key="5">
    <source>
        <dbReference type="PROSITE-ProRule" id="PRU00339"/>
    </source>
</evidence>
<dbReference type="SUPFAM" id="SSF54534">
    <property type="entry name" value="FKBP-like"/>
    <property type="match status" value="1"/>
</dbReference>
<dbReference type="InterPro" id="IPR046357">
    <property type="entry name" value="PPIase_dom_sf"/>
</dbReference>
<evidence type="ECO:0000256" key="2">
    <source>
        <dbReference type="ARBA" id="ARBA00022737"/>
    </source>
</evidence>
<proteinExistence type="inferred from homology"/>
<keyword evidence="4 8" id="KW-0413">Isomerase</keyword>
<keyword evidence="7" id="KW-1185">Reference proteome</keyword>
<reference evidence="8 9" key="2">
    <citation type="submission" date="2025-04" db="UniProtKB">
        <authorList>
            <consortium name="RefSeq"/>
        </authorList>
    </citation>
    <scope>IDENTIFICATION</scope>
    <source>
        <tissue evidence="8 9">Blood</tissue>
    </source>
</reference>
<evidence type="ECO:0000256" key="3">
    <source>
        <dbReference type="ARBA" id="ARBA00022803"/>
    </source>
</evidence>
<dbReference type="GO" id="GO:0051879">
    <property type="term" value="F:Hsp90 protein binding"/>
    <property type="evidence" value="ECO:0007669"/>
    <property type="project" value="TreeGrafter"/>
</dbReference>
<dbReference type="RefSeq" id="XP_017314961.2">
    <property type="nucleotide sequence ID" value="XM_017459472.3"/>
</dbReference>
<dbReference type="RefSeq" id="XP_017314962.2">
    <property type="nucleotide sequence ID" value="XM_017459473.3"/>
</dbReference>
<dbReference type="OrthoDB" id="8116123at2759"/>
<dbReference type="InterPro" id="IPR001179">
    <property type="entry name" value="PPIase_FKBP_dom"/>
</dbReference>
<keyword evidence="3 5" id="KW-0802">TPR repeat</keyword>
<dbReference type="GO" id="GO:0003755">
    <property type="term" value="F:peptidyl-prolyl cis-trans isomerase activity"/>
    <property type="evidence" value="ECO:0007669"/>
    <property type="project" value="UniProtKB-KW"/>
</dbReference>
<comment type="catalytic activity">
    <reaction evidence="4">
        <text>[protein]-peptidylproline (omega=180) = [protein]-peptidylproline (omega=0)</text>
        <dbReference type="Rhea" id="RHEA:16237"/>
        <dbReference type="Rhea" id="RHEA-COMP:10747"/>
        <dbReference type="Rhea" id="RHEA-COMP:10748"/>
        <dbReference type="ChEBI" id="CHEBI:83833"/>
        <dbReference type="ChEBI" id="CHEBI:83834"/>
        <dbReference type="EC" id="5.2.1.8"/>
    </reaction>
</comment>
<dbReference type="AlphaFoldDB" id="A0A2D0QB70"/>
<dbReference type="KEGG" id="ipu:108259748"/>
<keyword evidence="4" id="KW-0697">Rotamase</keyword>
<dbReference type="PANTHER" id="PTHR46674:SF1">
    <property type="entry name" value="INACTIVE PEPTIDYL-PROLYL CIS-TRANS ISOMERASE FKBP6"/>
    <property type="match status" value="1"/>
</dbReference>
<sequence>MKISRSSLYTCKNSLDFKKKKKKKKIMLRNGVSLGLVQFMDQEERHQLGLNTPFQRLARHMQDILGNGGIRKEVVREGEGPLVPRDASVSVHFSGFLEYADQPFESTRGSKFPKMMKLGKDVTLWGLDISLRTMRRGEFSRFLLQPRYAYGELGCPPIIPPGATVLYEVQVFDYLDSAKVDEFFALSLEEQNLVPLSKLLSVVETERSFGNHCFNKSYYEDAKDRYKQAMMLLRNREPADEEERKRVEEASLPFLLNLSLTYLRLEKPRKALQFGQSALEISPRNTKALFRCGQACFEMNDYEKAQDYLTMAQARKPFDTDINNLLRKLAHRYNEELDKEKHMCSKMFSALKFEK</sequence>
<evidence type="ECO:0000313" key="7">
    <source>
        <dbReference type="Proteomes" id="UP000221080"/>
    </source>
</evidence>
<dbReference type="SUPFAM" id="SSF48452">
    <property type="entry name" value="TPR-like"/>
    <property type="match status" value="1"/>
</dbReference>
<dbReference type="SMART" id="SM00028">
    <property type="entry name" value="TPR"/>
    <property type="match status" value="2"/>
</dbReference>
<gene>
    <name evidence="8 9 10 11" type="primary">fkbp6</name>
</gene>
<dbReference type="PROSITE" id="PS50005">
    <property type="entry name" value="TPR"/>
    <property type="match status" value="1"/>
</dbReference>
<dbReference type="GO" id="GO:0007283">
    <property type="term" value="P:spermatogenesis"/>
    <property type="evidence" value="ECO:0007669"/>
    <property type="project" value="TreeGrafter"/>
</dbReference>
<dbReference type="PANTHER" id="PTHR46674">
    <property type="entry name" value="INACTIVE PEPTIDYL-PROLYL CIS-TRANS ISOMERASE FKBP6"/>
    <property type="match status" value="1"/>
</dbReference>
<reference evidence="7" key="1">
    <citation type="journal article" date="2016" name="Nat. Commun.">
        <title>The channel catfish genome sequence provides insights into the evolution of scale formation in teleosts.</title>
        <authorList>
            <person name="Liu Z."/>
            <person name="Liu S."/>
            <person name="Yao J."/>
            <person name="Bao L."/>
            <person name="Zhang J."/>
            <person name="Li Y."/>
            <person name="Jiang C."/>
            <person name="Sun L."/>
            <person name="Wang R."/>
            <person name="Zhang Y."/>
            <person name="Zhou T."/>
            <person name="Zeng Q."/>
            <person name="Fu Q."/>
            <person name="Gao S."/>
            <person name="Li N."/>
            <person name="Koren S."/>
            <person name="Jiang Y."/>
            <person name="Zimin A."/>
            <person name="Xu P."/>
            <person name="Phillippy A.M."/>
            <person name="Geng X."/>
            <person name="Song L."/>
            <person name="Sun F."/>
            <person name="Li C."/>
            <person name="Wang X."/>
            <person name="Chen A."/>
            <person name="Jin Y."/>
            <person name="Yuan Z."/>
            <person name="Yang Y."/>
            <person name="Tan S."/>
            <person name="Peatman E."/>
            <person name="Lu J."/>
            <person name="Qin Z."/>
            <person name="Dunham R."/>
            <person name="Li Z."/>
            <person name="Sonstegard T."/>
            <person name="Feng J."/>
            <person name="Danzmann R.G."/>
            <person name="Schroeder S."/>
            <person name="Scheffler B."/>
            <person name="Duke M.V."/>
            <person name="Ballard L."/>
            <person name="Kucuktas H."/>
            <person name="Kaltenboeck L."/>
            <person name="Liu H."/>
            <person name="Armbruster J."/>
            <person name="Xie Y."/>
            <person name="Kirby M.L."/>
            <person name="Tian Y."/>
            <person name="Flanagan M.E."/>
            <person name="Mu W."/>
            <person name="Waldbieser G.C."/>
        </authorList>
    </citation>
    <scope>NUCLEOTIDE SEQUENCE [LARGE SCALE GENOMIC DNA]</scope>
    <source>
        <strain evidence="7">SDA103</strain>
    </source>
</reference>
<dbReference type="RefSeq" id="XP_017314960.2">
    <property type="nucleotide sequence ID" value="XM_017459471.3"/>
</dbReference>
<dbReference type="CTD" id="8468"/>
<dbReference type="InterPro" id="IPR011990">
    <property type="entry name" value="TPR-like_helical_dom_sf"/>
</dbReference>
<keyword evidence="2" id="KW-0677">Repeat</keyword>
<dbReference type="GO" id="GO:0034587">
    <property type="term" value="P:piRNA processing"/>
    <property type="evidence" value="ECO:0007669"/>
    <property type="project" value="TreeGrafter"/>
</dbReference>
<feature type="repeat" description="TPR" evidence="5">
    <location>
        <begin position="252"/>
        <end position="285"/>
    </location>
</feature>
<dbReference type="Pfam" id="PF00254">
    <property type="entry name" value="FKBP_C"/>
    <property type="match status" value="1"/>
</dbReference>
<evidence type="ECO:0000256" key="4">
    <source>
        <dbReference type="PROSITE-ProRule" id="PRU00277"/>
    </source>
</evidence>
<protein>
    <recommendedName>
        <fullName evidence="4">peptidylprolyl isomerase</fullName>
        <ecNumber evidence="4">5.2.1.8</ecNumber>
    </recommendedName>
</protein>
<accession>A0A2D0QB70</accession>
<evidence type="ECO:0000313" key="9">
    <source>
        <dbReference type="RefSeq" id="XP_017314961.2"/>
    </source>
</evidence>
<evidence type="ECO:0000313" key="11">
    <source>
        <dbReference type="RefSeq" id="XP_017314963.2"/>
    </source>
</evidence>
<evidence type="ECO:0000313" key="10">
    <source>
        <dbReference type="RefSeq" id="XP_017314962.2"/>
    </source>
</evidence>
<dbReference type="GO" id="GO:0005737">
    <property type="term" value="C:cytoplasm"/>
    <property type="evidence" value="ECO:0007669"/>
    <property type="project" value="TreeGrafter"/>
</dbReference>
<feature type="domain" description="PPIase FKBP-type" evidence="6">
    <location>
        <begin position="86"/>
        <end position="175"/>
    </location>
</feature>
<dbReference type="Pfam" id="PF14559">
    <property type="entry name" value="TPR_19"/>
    <property type="match status" value="1"/>
</dbReference>
<dbReference type="InterPro" id="IPR019734">
    <property type="entry name" value="TPR_rpt"/>
</dbReference>
<dbReference type="EC" id="5.2.1.8" evidence="4"/>
<dbReference type="Gene3D" id="3.10.50.40">
    <property type="match status" value="1"/>
</dbReference>
<dbReference type="Proteomes" id="UP000221080">
    <property type="component" value="Chromosome 28"/>
</dbReference>
<dbReference type="GeneID" id="108259748"/>
<dbReference type="PROSITE" id="PS50059">
    <property type="entry name" value="FKBP_PPIASE"/>
    <property type="match status" value="1"/>
</dbReference>
<evidence type="ECO:0000256" key="1">
    <source>
        <dbReference type="ARBA" id="ARBA00009648"/>
    </source>
</evidence>
<dbReference type="RefSeq" id="XP_017314963.2">
    <property type="nucleotide sequence ID" value="XM_017459474.3"/>
</dbReference>
<name>A0A2D0QB70_ICTPU</name>
<evidence type="ECO:0000259" key="6">
    <source>
        <dbReference type="PROSITE" id="PS50059"/>
    </source>
</evidence>